<dbReference type="NCBIfam" id="TIGR00268">
    <property type="entry name" value="ATP-dependent sacrificial sulfur transferase LarE"/>
    <property type="match status" value="1"/>
</dbReference>
<sequence length="245" mass="27577">MVEYFRRWRRVLLLFSGGLDSGLLLAWGREVLGQGLTALTVTGPHIVPGETHAAWDLARRLGVRHLLMQFDPLSLPDFASNRVTRCYACKKAMLAQAGRVAARIQAEVMWDGTNLDDLKDYRPGLKAAFEAGVVSPLVELGLGKKEIRQLSRKLGLPAHKAPQSCLATRFPYDTLLTREDLARVGRGEAWLRHRGFGHVRLRVRGEEVYLELPAEDWPRFFNQGFHRPFARVLRGLGFGNLNLAL</sequence>
<dbReference type="CDD" id="cd01990">
    <property type="entry name" value="LarE-like"/>
    <property type="match status" value="1"/>
</dbReference>
<dbReference type="InterPro" id="IPR005232">
    <property type="entry name" value="LarE"/>
</dbReference>
<protein>
    <submittedName>
        <fullName evidence="2">ATP-dependent sacrificial sulfur transferase LarE</fullName>
    </submittedName>
</protein>
<dbReference type="PIRSF" id="PIRSF006661">
    <property type="entry name" value="PP-lp_UCP006661"/>
    <property type="match status" value="1"/>
</dbReference>
<dbReference type="EMBL" id="DTKJ01000002">
    <property type="protein sequence ID" value="HGZ10603.1"/>
    <property type="molecule type" value="Genomic_DNA"/>
</dbReference>
<proteinExistence type="predicted"/>
<organism evidence="2">
    <name type="scientific">Desulfobacca acetoxidans</name>
    <dbReference type="NCBI Taxonomy" id="60893"/>
    <lineage>
        <taxon>Bacteria</taxon>
        <taxon>Pseudomonadati</taxon>
        <taxon>Thermodesulfobacteriota</taxon>
        <taxon>Desulfobaccia</taxon>
        <taxon>Desulfobaccales</taxon>
        <taxon>Desulfobaccaceae</taxon>
        <taxon>Desulfobacca</taxon>
    </lineage>
</organism>
<dbReference type="SUPFAM" id="SSF52402">
    <property type="entry name" value="Adenine nucleotide alpha hydrolases-like"/>
    <property type="match status" value="1"/>
</dbReference>
<dbReference type="PANTHER" id="PTHR43169">
    <property type="entry name" value="EXSB FAMILY PROTEIN"/>
    <property type="match status" value="1"/>
</dbReference>
<keyword evidence="2" id="KW-0808">Transferase</keyword>
<dbReference type="InterPro" id="IPR052188">
    <property type="entry name" value="Ni-pincer_cofactor_biosynth"/>
</dbReference>
<name>A0A7C5EP93_9BACT</name>
<dbReference type="Gene3D" id="3.40.50.620">
    <property type="entry name" value="HUPs"/>
    <property type="match status" value="1"/>
</dbReference>
<comment type="caution">
    <text evidence="2">The sequence shown here is derived from an EMBL/GenBank/DDBJ whole genome shotgun (WGS) entry which is preliminary data.</text>
</comment>
<evidence type="ECO:0000313" key="2">
    <source>
        <dbReference type="EMBL" id="HGZ10603.1"/>
    </source>
</evidence>
<reference evidence="2" key="1">
    <citation type="journal article" date="2020" name="mSystems">
        <title>Genome- and Community-Level Interaction Insights into Carbon Utilization and Element Cycling Functions of Hydrothermarchaeota in Hydrothermal Sediment.</title>
        <authorList>
            <person name="Zhou Z."/>
            <person name="Liu Y."/>
            <person name="Xu W."/>
            <person name="Pan J."/>
            <person name="Luo Z.H."/>
            <person name="Li M."/>
        </authorList>
    </citation>
    <scope>NUCLEOTIDE SEQUENCE [LARGE SCALE GENOMIC DNA]</scope>
    <source>
        <strain evidence="2">SpSt-853</strain>
    </source>
</reference>
<dbReference type="AlphaFoldDB" id="A0A7C5EP93"/>
<dbReference type="GO" id="GO:0016783">
    <property type="term" value="F:sulfurtransferase activity"/>
    <property type="evidence" value="ECO:0007669"/>
    <property type="project" value="InterPro"/>
</dbReference>
<feature type="active site" description="Nucleophile and sulfur donor" evidence="1">
    <location>
        <position position="165"/>
    </location>
</feature>
<dbReference type="PANTHER" id="PTHR43169:SF2">
    <property type="entry name" value="NAD_GMP SYNTHASE DOMAIN-CONTAINING PROTEIN"/>
    <property type="match status" value="1"/>
</dbReference>
<evidence type="ECO:0000256" key="1">
    <source>
        <dbReference type="PIRSR" id="PIRSR006661-1"/>
    </source>
</evidence>
<gene>
    <name evidence="2" type="primary">larE</name>
    <name evidence="2" type="ORF">ENW48_00090</name>
</gene>
<dbReference type="InterPro" id="IPR014729">
    <property type="entry name" value="Rossmann-like_a/b/a_fold"/>
</dbReference>
<accession>A0A7C5EP93</accession>